<reference evidence="6" key="1">
    <citation type="submission" date="2019-03" db="EMBL/GenBank/DDBJ databases">
        <title>Lake Tanganyika Metagenome-Assembled Genomes (MAGs).</title>
        <authorList>
            <person name="Tran P."/>
        </authorList>
    </citation>
    <scope>NUCLEOTIDE SEQUENCE</scope>
    <source>
        <strain evidence="6">M_DeepCast_400m_m2_100</strain>
    </source>
</reference>
<comment type="caution">
    <text evidence="6">The sequence shown here is derived from an EMBL/GenBank/DDBJ whole genome shotgun (WGS) entry which is preliminary data.</text>
</comment>
<dbReference type="InterPro" id="IPR035068">
    <property type="entry name" value="TldD/PmbA_N"/>
</dbReference>
<protein>
    <submittedName>
        <fullName evidence="6">TldD/PmbA family protein</fullName>
    </submittedName>
</protein>
<dbReference type="InterPro" id="IPR002510">
    <property type="entry name" value="Metalloprtase-TldD/E_N"/>
</dbReference>
<accession>A0A938BQI0</accession>
<evidence type="ECO:0000256" key="1">
    <source>
        <dbReference type="ARBA" id="ARBA00005836"/>
    </source>
</evidence>
<dbReference type="GO" id="GO:0006508">
    <property type="term" value="P:proteolysis"/>
    <property type="evidence" value="ECO:0007669"/>
    <property type="project" value="InterPro"/>
</dbReference>
<dbReference type="AlphaFoldDB" id="A0A938BQI0"/>
<dbReference type="SUPFAM" id="SSF111283">
    <property type="entry name" value="Putative modulator of DNA gyrase, PmbA/TldD"/>
    <property type="match status" value="1"/>
</dbReference>
<dbReference type="InterPro" id="IPR045570">
    <property type="entry name" value="Metalloprtase-TldD/E_cen_dom"/>
</dbReference>
<organism evidence="6 7">
    <name type="scientific">Eiseniibacteriota bacterium</name>
    <dbReference type="NCBI Taxonomy" id="2212470"/>
    <lineage>
        <taxon>Bacteria</taxon>
        <taxon>Candidatus Eiseniibacteriota</taxon>
    </lineage>
</organism>
<dbReference type="InterPro" id="IPR036059">
    <property type="entry name" value="TldD/PmbA_sf"/>
</dbReference>
<evidence type="ECO:0000259" key="4">
    <source>
        <dbReference type="Pfam" id="PF19289"/>
    </source>
</evidence>
<feature type="domain" description="Metalloprotease TldD/E central" evidence="5">
    <location>
        <begin position="122"/>
        <end position="223"/>
    </location>
</feature>
<feature type="region of interest" description="Disordered" evidence="2">
    <location>
        <begin position="278"/>
        <end position="299"/>
    </location>
</feature>
<sequence length="451" mass="47610">MTEPRLDPIRVAAAAVDAARQAGAEQAEAYVQFATQLDIQVRNGAVERVRRAAGRGVGLRATHDGRTAMVHTTDVAGIPMLQMAARVVEIARALPAGAEVPIYALPGAVEPFPHPDPGLSAETLERRIGRLQEIERAMLAVAGVSRSGGASWSETDGEIALVNTSGLSLYAPFCVIENAAEAIAERDGESYPGGRQVELPARTLLPVAEAFGREAGHRATEMLGARSLASTRAPVVFTPRTGWTLLASLGGALRGDHVVRGRSYLAGRLGERLAAPGVTLRDNPHRPASPGRRAFDAEGTPTRDLALVREGRLEAYLTDLKSAAALGVAPGGHATRGSHAEGTEIGPSLFYMEPGPHTPEQILAECDRALLVTQLSGWWVGLSPAHDQFSSAAMGIWIEKGEPAYPVRGITIAGSLGEMLAGIDRVGNDLEFTNRTTTPTFRVAEMAISGI</sequence>
<dbReference type="GO" id="GO:0008237">
    <property type="term" value="F:metallopeptidase activity"/>
    <property type="evidence" value="ECO:0007669"/>
    <property type="project" value="InterPro"/>
</dbReference>
<evidence type="ECO:0000313" key="6">
    <source>
        <dbReference type="EMBL" id="MBM3317192.1"/>
    </source>
</evidence>
<evidence type="ECO:0000259" key="3">
    <source>
        <dbReference type="Pfam" id="PF01523"/>
    </source>
</evidence>
<dbReference type="InterPro" id="IPR047657">
    <property type="entry name" value="PmbA"/>
</dbReference>
<name>A0A938BQI0_UNCEI</name>
<dbReference type="PANTHER" id="PTHR43421">
    <property type="entry name" value="METALLOPROTEASE PMBA"/>
    <property type="match status" value="1"/>
</dbReference>
<evidence type="ECO:0000256" key="2">
    <source>
        <dbReference type="SAM" id="MobiDB-lite"/>
    </source>
</evidence>
<dbReference type="InterPro" id="IPR045569">
    <property type="entry name" value="Metalloprtase-TldD/E_C"/>
</dbReference>
<dbReference type="GO" id="GO:0005829">
    <property type="term" value="C:cytosol"/>
    <property type="evidence" value="ECO:0007669"/>
    <property type="project" value="TreeGrafter"/>
</dbReference>
<dbReference type="PANTHER" id="PTHR43421:SF1">
    <property type="entry name" value="METALLOPROTEASE PMBA"/>
    <property type="match status" value="1"/>
</dbReference>
<comment type="similarity">
    <text evidence="1">Belongs to the peptidase U62 family.</text>
</comment>
<evidence type="ECO:0000259" key="5">
    <source>
        <dbReference type="Pfam" id="PF19290"/>
    </source>
</evidence>
<dbReference type="Gene3D" id="3.30.2290.10">
    <property type="entry name" value="PmbA/TldD superfamily"/>
    <property type="match status" value="1"/>
</dbReference>
<proteinExistence type="inferred from homology"/>
<dbReference type="Pfam" id="PF19289">
    <property type="entry name" value="PmbA_TldD_3rd"/>
    <property type="match status" value="1"/>
</dbReference>
<dbReference type="Pfam" id="PF01523">
    <property type="entry name" value="PmbA_TldD_1st"/>
    <property type="match status" value="1"/>
</dbReference>
<feature type="domain" description="Metalloprotease TldD/E N-terminal" evidence="3">
    <location>
        <begin position="27"/>
        <end position="91"/>
    </location>
</feature>
<dbReference type="Proteomes" id="UP000748308">
    <property type="component" value="Unassembled WGS sequence"/>
</dbReference>
<feature type="domain" description="Metalloprotease TldD/E C-terminal" evidence="4">
    <location>
        <begin position="231"/>
        <end position="450"/>
    </location>
</feature>
<evidence type="ECO:0000313" key="7">
    <source>
        <dbReference type="Proteomes" id="UP000748308"/>
    </source>
</evidence>
<dbReference type="Pfam" id="PF19290">
    <property type="entry name" value="PmbA_TldD_2nd"/>
    <property type="match status" value="1"/>
</dbReference>
<gene>
    <name evidence="6" type="ORF">FJY75_05020</name>
</gene>
<dbReference type="EMBL" id="VGIY01000088">
    <property type="protein sequence ID" value="MBM3317192.1"/>
    <property type="molecule type" value="Genomic_DNA"/>
</dbReference>